<comment type="caution">
    <text evidence="2">The sequence shown here is derived from an EMBL/GenBank/DDBJ whole genome shotgun (WGS) entry which is preliminary data.</text>
</comment>
<reference evidence="2 3" key="1">
    <citation type="submission" date="2021-03" db="EMBL/GenBank/DDBJ databases">
        <title>Fibrella sp. HMF5405 genome sequencing and assembly.</title>
        <authorList>
            <person name="Kang H."/>
            <person name="Kim H."/>
            <person name="Bae S."/>
            <person name="Joh K."/>
        </authorList>
    </citation>
    <scope>NUCLEOTIDE SEQUENCE [LARGE SCALE GENOMIC DNA]</scope>
    <source>
        <strain evidence="2 3">HMF5405</strain>
    </source>
</reference>
<protein>
    <submittedName>
        <fullName evidence="2">Uncharacterized protein</fullName>
    </submittedName>
</protein>
<evidence type="ECO:0000313" key="3">
    <source>
        <dbReference type="Proteomes" id="UP000664628"/>
    </source>
</evidence>
<feature type="region of interest" description="Disordered" evidence="1">
    <location>
        <begin position="1"/>
        <end position="25"/>
    </location>
</feature>
<gene>
    <name evidence="2" type="ORF">J2I46_30415</name>
</gene>
<name>A0ABS3JSE1_9BACT</name>
<proteinExistence type="predicted"/>
<accession>A0ABS3JSE1</accession>
<sequence>MPNQSQKQSANTGSNQRLHPSPQDPDIRLILHRLRDLYAQRQHWQSGKALAIYIAPYQSISPGVGLVEHWIGSSEEAEAHLLAAPLNELISYYEQLLWLAKIPLPTL</sequence>
<dbReference type="EMBL" id="JAFMYW010000016">
    <property type="protein sequence ID" value="MBO0952926.1"/>
    <property type="molecule type" value="Genomic_DNA"/>
</dbReference>
<dbReference type="RefSeq" id="WP_207332879.1">
    <property type="nucleotide sequence ID" value="NZ_JAFMYW010000016.1"/>
</dbReference>
<feature type="compositionally biased region" description="Polar residues" evidence="1">
    <location>
        <begin position="1"/>
        <end position="18"/>
    </location>
</feature>
<keyword evidence="3" id="KW-1185">Reference proteome</keyword>
<organism evidence="2 3">
    <name type="scientific">Fibrella forsythiae</name>
    <dbReference type="NCBI Taxonomy" id="2817061"/>
    <lineage>
        <taxon>Bacteria</taxon>
        <taxon>Pseudomonadati</taxon>
        <taxon>Bacteroidota</taxon>
        <taxon>Cytophagia</taxon>
        <taxon>Cytophagales</taxon>
        <taxon>Spirosomataceae</taxon>
        <taxon>Fibrella</taxon>
    </lineage>
</organism>
<evidence type="ECO:0000256" key="1">
    <source>
        <dbReference type="SAM" id="MobiDB-lite"/>
    </source>
</evidence>
<evidence type="ECO:0000313" key="2">
    <source>
        <dbReference type="EMBL" id="MBO0952926.1"/>
    </source>
</evidence>
<dbReference type="Proteomes" id="UP000664628">
    <property type="component" value="Unassembled WGS sequence"/>
</dbReference>